<dbReference type="OrthoDB" id="9885104at2"/>
<organism evidence="2 3">
    <name type="scientific">Corynebacterium minutissimum</name>
    <dbReference type="NCBI Taxonomy" id="38301"/>
    <lineage>
        <taxon>Bacteria</taxon>
        <taxon>Bacillati</taxon>
        <taxon>Actinomycetota</taxon>
        <taxon>Actinomycetes</taxon>
        <taxon>Mycobacteriales</taxon>
        <taxon>Corynebacteriaceae</taxon>
        <taxon>Corynebacterium</taxon>
    </lineage>
</organism>
<accession>A0A2X4RBZ8</accession>
<dbReference type="Proteomes" id="UP000594905">
    <property type="component" value="Chromosome"/>
</dbReference>
<evidence type="ECO:0000313" key="2">
    <source>
        <dbReference type="EMBL" id="SQH99756.1"/>
    </source>
</evidence>
<dbReference type="EMBL" id="CP065689">
    <property type="protein sequence ID" value="QPS59078.1"/>
    <property type="molecule type" value="Genomic_DNA"/>
</dbReference>
<protein>
    <submittedName>
        <fullName evidence="2">Uncharacterized protein</fullName>
    </submittedName>
</protein>
<evidence type="ECO:0000313" key="4">
    <source>
        <dbReference type="Proteomes" id="UP000594905"/>
    </source>
</evidence>
<reference evidence="2 3" key="1">
    <citation type="submission" date="2018-06" db="EMBL/GenBank/DDBJ databases">
        <authorList>
            <consortium name="Pathogen Informatics"/>
            <person name="Doyle S."/>
        </authorList>
    </citation>
    <scope>NUCLEOTIDE SEQUENCE [LARGE SCALE GENOMIC DNA]</scope>
    <source>
        <strain evidence="2 3">NCTC10288</strain>
    </source>
</reference>
<gene>
    <name evidence="1" type="ORF">I6G51_09220</name>
    <name evidence="2" type="ORF">NCTC10288_01046</name>
</gene>
<dbReference type="KEGG" id="cmin:NCTC10288_01046"/>
<name>A0A2X4RBZ8_9CORY</name>
<keyword evidence="4" id="KW-1185">Reference proteome</keyword>
<dbReference type="AlphaFoldDB" id="A0A2X4RBZ8"/>
<dbReference type="GeneID" id="70782960"/>
<dbReference type="EMBL" id="LS483460">
    <property type="protein sequence ID" value="SQH99756.1"/>
    <property type="molecule type" value="Genomic_DNA"/>
</dbReference>
<dbReference type="Proteomes" id="UP000249264">
    <property type="component" value="Chromosome 1"/>
</dbReference>
<evidence type="ECO:0000313" key="3">
    <source>
        <dbReference type="Proteomes" id="UP000249264"/>
    </source>
</evidence>
<proteinExistence type="predicted"/>
<sequence>MNRKDAARKRLLESTQKSAASVEVLSDNELATAAYRQLLRTIDAQSEPLDPGAAEAFAREEIATMRMEKRIRTALGAGK</sequence>
<evidence type="ECO:0000313" key="1">
    <source>
        <dbReference type="EMBL" id="QPS59078.1"/>
    </source>
</evidence>
<dbReference type="RefSeq" id="WP_039675729.1">
    <property type="nucleotide sequence ID" value="NZ_CP065689.1"/>
</dbReference>
<reference evidence="1 4" key="2">
    <citation type="submission" date="2020-12" db="EMBL/GenBank/DDBJ databases">
        <title>FDA dAtabase for Regulatory Grade micrObial Sequences (FDA-ARGOS): Supporting development and validation of Infectious Disease Dx tests.</title>
        <authorList>
            <person name="Sproer C."/>
            <person name="Gronow S."/>
            <person name="Severitt S."/>
            <person name="Schroder I."/>
            <person name="Tallon L."/>
            <person name="Sadzewicz L."/>
            <person name="Zhao X."/>
            <person name="Boylan J."/>
            <person name="Ott S."/>
            <person name="Bowen H."/>
            <person name="Vavikolanu K."/>
            <person name="Mehta A."/>
            <person name="Aluvathingal J."/>
            <person name="Nadendla S."/>
            <person name="Lowell S."/>
            <person name="Myers T."/>
            <person name="Yan Y."/>
            <person name="Sichtig H."/>
        </authorList>
    </citation>
    <scope>NUCLEOTIDE SEQUENCE [LARGE SCALE GENOMIC DNA]</scope>
    <source>
        <strain evidence="1 4">FDAARGOS_894</strain>
    </source>
</reference>